<proteinExistence type="predicted"/>
<dbReference type="AlphaFoldDB" id="A0A0N4ZM86"/>
<name>A0A0N4ZM86_PARTI</name>
<reference evidence="3" key="1">
    <citation type="submission" date="2017-02" db="UniProtKB">
        <authorList>
            <consortium name="WormBaseParasite"/>
        </authorList>
    </citation>
    <scope>IDENTIFICATION</scope>
</reference>
<protein>
    <submittedName>
        <fullName evidence="3">G_PROTEIN_RECEP_F1_2 domain-containing protein</fullName>
    </submittedName>
</protein>
<sequence>MSTGTSILPSTRVVSEQSTEVITTNNGVEVTKRISLLLSIIIFLIVNVLVPVQLSYVKSHKSIIEQEQEEYFLKVISEYVHYRIITVYQLVYILWRILIQTSSIALLLNAIIYMKIRDYTHRTDHTLVSLLIMGFLIFMAFMTSIFHFSHSAGLNGMGLHVLSELYMYYYFLSVLYTIIFALITFIFQYL</sequence>
<keyword evidence="1" id="KW-0812">Transmembrane</keyword>
<keyword evidence="1" id="KW-1133">Transmembrane helix</keyword>
<keyword evidence="2" id="KW-1185">Reference proteome</keyword>
<dbReference type="WBParaSite" id="PTRK_0000965400.1">
    <property type="protein sequence ID" value="PTRK_0000965400.1"/>
    <property type="gene ID" value="PTRK_0000965400"/>
</dbReference>
<feature type="transmembrane region" description="Helical" evidence="1">
    <location>
        <begin position="34"/>
        <end position="52"/>
    </location>
</feature>
<feature type="transmembrane region" description="Helical" evidence="1">
    <location>
        <begin position="168"/>
        <end position="187"/>
    </location>
</feature>
<evidence type="ECO:0000313" key="3">
    <source>
        <dbReference type="WBParaSite" id="PTRK_0000965400.1"/>
    </source>
</evidence>
<organism evidence="2 3">
    <name type="scientific">Parastrongyloides trichosuri</name>
    <name type="common">Possum-specific nematode worm</name>
    <dbReference type="NCBI Taxonomy" id="131310"/>
    <lineage>
        <taxon>Eukaryota</taxon>
        <taxon>Metazoa</taxon>
        <taxon>Ecdysozoa</taxon>
        <taxon>Nematoda</taxon>
        <taxon>Chromadorea</taxon>
        <taxon>Rhabditida</taxon>
        <taxon>Tylenchina</taxon>
        <taxon>Panagrolaimomorpha</taxon>
        <taxon>Strongyloidoidea</taxon>
        <taxon>Strongyloididae</taxon>
        <taxon>Parastrongyloides</taxon>
    </lineage>
</organism>
<feature type="transmembrane region" description="Helical" evidence="1">
    <location>
        <begin position="93"/>
        <end position="114"/>
    </location>
</feature>
<feature type="transmembrane region" description="Helical" evidence="1">
    <location>
        <begin position="126"/>
        <end position="148"/>
    </location>
</feature>
<accession>A0A0N4ZM86</accession>
<dbReference type="Proteomes" id="UP000038045">
    <property type="component" value="Unplaced"/>
</dbReference>
<keyword evidence="1" id="KW-0472">Membrane</keyword>
<evidence type="ECO:0000313" key="2">
    <source>
        <dbReference type="Proteomes" id="UP000038045"/>
    </source>
</evidence>
<evidence type="ECO:0000256" key="1">
    <source>
        <dbReference type="SAM" id="Phobius"/>
    </source>
</evidence>